<dbReference type="GO" id="GO:0016780">
    <property type="term" value="F:phosphotransferase activity, for other substituted phosphate groups"/>
    <property type="evidence" value="ECO:0007669"/>
    <property type="project" value="InterPro"/>
</dbReference>
<dbReference type="InterPro" id="IPR043130">
    <property type="entry name" value="CDP-OH_PTrfase_TM_dom"/>
</dbReference>
<dbReference type="Pfam" id="PF01066">
    <property type="entry name" value="CDP-OH_P_transf"/>
    <property type="match status" value="1"/>
</dbReference>
<sequence length="195" mass="21711">MLDTYGRKYVNPIINTFAKILLKCRCTPNCVTTISLILGIVSALLIYWDITIPGVIILWISGFLDSVDGAMARIIKKSTSWGTLMDITFDRVVEMAVIITLAIKYPNSQLLFCFLLCSIILSMTIFLTVGALSHNNGIKSFRYQAGLTERTEGFLFLSGMVLFSGVRDGISILFTIAIIITALQRMLEAKRILDK</sequence>
<gene>
    <name evidence="4" type="ORF">CCE28_21605</name>
</gene>
<dbReference type="GO" id="GO:0008654">
    <property type="term" value="P:phospholipid biosynthetic process"/>
    <property type="evidence" value="ECO:0007669"/>
    <property type="project" value="InterPro"/>
</dbReference>
<accession>A0A267M865</accession>
<dbReference type="OrthoDB" id="9790577at2"/>
<comment type="similarity">
    <text evidence="2">Belongs to the CDP-alcohol phosphatidyltransferase class-I family.</text>
</comment>
<keyword evidence="3" id="KW-1133">Transmembrane helix</keyword>
<evidence type="ECO:0000256" key="1">
    <source>
        <dbReference type="ARBA" id="ARBA00022679"/>
    </source>
</evidence>
<dbReference type="InterPro" id="IPR000462">
    <property type="entry name" value="CDP-OH_P_trans"/>
</dbReference>
<protein>
    <submittedName>
        <fullName evidence="4">CDP-alcohol phosphatidyltransferase</fullName>
    </submittedName>
</protein>
<keyword evidence="1 2" id="KW-0808">Transferase</keyword>
<keyword evidence="3" id="KW-0812">Transmembrane</keyword>
<dbReference type="PROSITE" id="PS00379">
    <property type="entry name" value="CDP_ALCOHOL_P_TRANSF"/>
    <property type="match status" value="1"/>
</dbReference>
<organism evidence="4 5">
    <name type="scientific">Anaeromicrobium sediminis</name>
    <dbReference type="NCBI Taxonomy" id="1478221"/>
    <lineage>
        <taxon>Bacteria</taxon>
        <taxon>Bacillati</taxon>
        <taxon>Bacillota</taxon>
        <taxon>Clostridia</taxon>
        <taxon>Peptostreptococcales</taxon>
        <taxon>Thermotaleaceae</taxon>
        <taxon>Anaeromicrobium</taxon>
    </lineage>
</organism>
<evidence type="ECO:0000256" key="2">
    <source>
        <dbReference type="RuleBase" id="RU003750"/>
    </source>
</evidence>
<name>A0A267M865_9FIRM</name>
<evidence type="ECO:0000313" key="4">
    <source>
        <dbReference type="EMBL" id="PAB55749.1"/>
    </source>
</evidence>
<dbReference type="InterPro" id="IPR048254">
    <property type="entry name" value="CDP_ALCOHOL_P_TRANSF_CS"/>
</dbReference>
<feature type="transmembrane region" description="Helical" evidence="3">
    <location>
        <begin position="153"/>
        <end position="183"/>
    </location>
</feature>
<evidence type="ECO:0000313" key="5">
    <source>
        <dbReference type="Proteomes" id="UP000216024"/>
    </source>
</evidence>
<dbReference type="GO" id="GO:0016020">
    <property type="term" value="C:membrane"/>
    <property type="evidence" value="ECO:0007669"/>
    <property type="project" value="InterPro"/>
</dbReference>
<dbReference type="EMBL" id="NIBG01000047">
    <property type="protein sequence ID" value="PAB55749.1"/>
    <property type="molecule type" value="Genomic_DNA"/>
</dbReference>
<evidence type="ECO:0000256" key="3">
    <source>
        <dbReference type="SAM" id="Phobius"/>
    </source>
</evidence>
<dbReference type="AlphaFoldDB" id="A0A267M865"/>
<keyword evidence="5" id="KW-1185">Reference proteome</keyword>
<reference evidence="4 5" key="1">
    <citation type="submission" date="2017-06" db="EMBL/GenBank/DDBJ databases">
        <title>Draft genome sequence of anaerobic fermentative bacterium Anaeromicrobium sediminis DY2726D isolated from West Pacific Ocean sediments.</title>
        <authorList>
            <person name="Zeng X."/>
        </authorList>
    </citation>
    <scope>NUCLEOTIDE SEQUENCE [LARGE SCALE GENOMIC DNA]</scope>
    <source>
        <strain evidence="4 5">DY2726D</strain>
    </source>
</reference>
<keyword evidence="3" id="KW-0472">Membrane</keyword>
<feature type="transmembrane region" description="Helical" evidence="3">
    <location>
        <begin position="110"/>
        <end position="133"/>
    </location>
</feature>
<proteinExistence type="inferred from homology"/>
<dbReference type="Gene3D" id="1.20.120.1760">
    <property type="match status" value="1"/>
</dbReference>
<dbReference type="Proteomes" id="UP000216024">
    <property type="component" value="Unassembled WGS sequence"/>
</dbReference>
<comment type="caution">
    <text evidence="4">The sequence shown here is derived from an EMBL/GenBank/DDBJ whole genome shotgun (WGS) entry which is preliminary data.</text>
</comment>